<keyword evidence="9" id="KW-1185">Reference proteome</keyword>
<dbReference type="InterPro" id="IPR005158">
    <property type="entry name" value="BTAD"/>
</dbReference>
<evidence type="ECO:0000256" key="1">
    <source>
        <dbReference type="ARBA" id="ARBA00005820"/>
    </source>
</evidence>
<dbReference type="SMART" id="SM01043">
    <property type="entry name" value="BTAD"/>
    <property type="match status" value="1"/>
</dbReference>
<evidence type="ECO:0000256" key="3">
    <source>
        <dbReference type="ARBA" id="ARBA00023125"/>
    </source>
</evidence>
<evidence type="ECO:0000256" key="2">
    <source>
        <dbReference type="ARBA" id="ARBA00023015"/>
    </source>
</evidence>
<evidence type="ECO:0000256" key="5">
    <source>
        <dbReference type="PROSITE-ProRule" id="PRU01091"/>
    </source>
</evidence>
<dbReference type="GO" id="GO:0003677">
    <property type="term" value="F:DNA binding"/>
    <property type="evidence" value="ECO:0007669"/>
    <property type="project" value="UniProtKB-UniRule"/>
</dbReference>
<feature type="region of interest" description="Disordered" evidence="6">
    <location>
        <begin position="1"/>
        <end position="24"/>
    </location>
</feature>
<dbReference type="Gene3D" id="3.40.50.300">
    <property type="entry name" value="P-loop containing nucleotide triphosphate hydrolases"/>
    <property type="match status" value="1"/>
</dbReference>
<evidence type="ECO:0000256" key="6">
    <source>
        <dbReference type="SAM" id="MobiDB-lite"/>
    </source>
</evidence>
<accession>A0A840QD21</accession>
<reference evidence="8 9" key="1">
    <citation type="submission" date="2020-08" db="EMBL/GenBank/DDBJ databases">
        <title>Sequencing the genomes of 1000 actinobacteria strains.</title>
        <authorList>
            <person name="Klenk H.-P."/>
        </authorList>
    </citation>
    <scope>NUCLEOTIDE SEQUENCE [LARGE SCALE GENOMIC DNA]</scope>
    <source>
        <strain evidence="8 9">DSM 45584</strain>
    </source>
</reference>
<evidence type="ECO:0000313" key="8">
    <source>
        <dbReference type="EMBL" id="MBB5158654.1"/>
    </source>
</evidence>
<name>A0A840QD21_9PSEU</name>
<dbReference type="GO" id="GO:0000160">
    <property type="term" value="P:phosphorelay signal transduction system"/>
    <property type="evidence" value="ECO:0007669"/>
    <property type="project" value="InterPro"/>
</dbReference>
<dbReference type="CDD" id="cd00383">
    <property type="entry name" value="trans_reg_C"/>
    <property type="match status" value="1"/>
</dbReference>
<dbReference type="PANTHER" id="PTHR35807:SF1">
    <property type="entry name" value="TRANSCRIPTIONAL REGULATOR REDD"/>
    <property type="match status" value="1"/>
</dbReference>
<dbReference type="InterPro" id="IPR001867">
    <property type="entry name" value="OmpR/PhoB-type_DNA-bd"/>
</dbReference>
<feature type="compositionally biased region" description="Pro residues" evidence="6">
    <location>
        <begin position="297"/>
        <end position="311"/>
    </location>
</feature>
<comment type="similarity">
    <text evidence="1">Belongs to the AfsR/DnrI/RedD regulatory family.</text>
</comment>
<evidence type="ECO:0000256" key="4">
    <source>
        <dbReference type="ARBA" id="ARBA00023163"/>
    </source>
</evidence>
<dbReference type="InterPro" id="IPR036388">
    <property type="entry name" value="WH-like_DNA-bd_sf"/>
</dbReference>
<organism evidence="8 9">
    <name type="scientific">Saccharopolyspora phatthalungensis</name>
    <dbReference type="NCBI Taxonomy" id="664693"/>
    <lineage>
        <taxon>Bacteria</taxon>
        <taxon>Bacillati</taxon>
        <taxon>Actinomycetota</taxon>
        <taxon>Actinomycetes</taxon>
        <taxon>Pseudonocardiales</taxon>
        <taxon>Pseudonocardiaceae</taxon>
        <taxon>Saccharopolyspora</taxon>
    </lineage>
</organism>
<dbReference type="Gene3D" id="1.10.10.10">
    <property type="entry name" value="Winged helix-like DNA-binding domain superfamily/Winged helix DNA-binding domain"/>
    <property type="match status" value="1"/>
</dbReference>
<evidence type="ECO:0000259" key="7">
    <source>
        <dbReference type="PROSITE" id="PS51755"/>
    </source>
</evidence>
<gene>
    <name evidence="8" type="ORF">BJ970_006253</name>
</gene>
<dbReference type="InterPro" id="IPR016032">
    <property type="entry name" value="Sig_transdc_resp-reg_C-effctor"/>
</dbReference>
<dbReference type="Pfam" id="PF03704">
    <property type="entry name" value="BTAD"/>
    <property type="match status" value="1"/>
</dbReference>
<sequence length="1183" mass="127452">MSFSPPAEGIEDGPRGIPASAPGDTSLTLELLGPVRAWRGNEELALGSAHRRTVLAVLAMSANQSVSRQQLIDAVWGESPPSSAEGSIYTYVSDIRRALEPERSRRNAGQILTTVSSGYCLRLPPDACDVHRFQEYRSRAQQCWARQDATGAIEALDSALRLWKGEALSGIPGPFASVQRPRLTELRLATLEQRAEIVIAEGGHAEIVAELSALVREHPMREALRALLMLALYRSDRKGEALAVFRETRQTLIEELGIEPASPLRNLHEQMLANDPSLARVPVRRSESTAPKAAPVDPTPSQPAPVKPAPPKLLGVESRQPSRPARFVGRSAEVSFLRDAVSDVAAGNGRAVWIEGEPGIGKSCLLAEGLAEAIASGCQVAWGVSDELGQRFTLRVLLECLGVKPDSADPRRAELASALRDRPDTSASDEDVQPVVHNLLNLVAELCADAPLVLVIDDLHWADAATLLVWQHLCRLRRELPLLLIGACRPVPVRAELDQVRANVEADATVLPLGPLPESAVHEFVSAIVGLPVSAKLRAVVKGARGNPRYVEETVNGLLREGAIVFAGGYADTDPSLDDAVPDAALSAIAGHLRFLSGQTTELLRRAALLGEQFSLAEAAIALDRPASDLIEMVDEACAAGLLMESHDLLAFRHPLVHKVFYAKMPNAVRLAMHRQLAEALAKAGAPADRVAAQLTAAPVTVDSWLIDWLLANVGVLSSNAPHSAAALLRAALNRGSISSAVREKFAAAFARLMFWLGREPASSAQFVVARTTDSLLDADMRLILAYIYYRRGGVGKALDEIRPAMRDELVPETWRSRYTPLLAALESAEFGDPGNRQAVTAQRRDSRSTPETSDRAPDAFETVPQLADLWMLALDDTMLALQDLDHVDDALGALRAAEHYATSHTLPGEISVAGVVHYYWLGLWPDALGKVSAMTLADSLTESYLLGRPGASAILHGVAALIAGHRNEQATARAHLHSAGQWSRRNPTGFLAGSDFLLMARSLLAEGQGRLEAALERRVPILTSDFAPMTHRYRWLPGVARIAAQLGDSEAMRLALEVCESEMRRDRTAAREAAAAHCRGLVNRDLGAVLTAADHYRSAGRRIELAGAEEDAAILFAERSRLDDARAALGASLSTYAELGAVWNVQQAESRLEQFGLQRLPGATARASGEAEPPGAVQDLRP</sequence>
<feature type="region of interest" description="Disordered" evidence="6">
    <location>
        <begin position="1163"/>
        <end position="1183"/>
    </location>
</feature>
<dbReference type="SMART" id="SM00862">
    <property type="entry name" value="Trans_reg_C"/>
    <property type="match status" value="1"/>
</dbReference>
<dbReference type="SUPFAM" id="SSF46894">
    <property type="entry name" value="C-terminal effector domain of the bipartite response regulators"/>
    <property type="match status" value="1"/>
</dbReference>
<dbReference type="SUPFAM" id="SSF52540">
    <property type="entry name" value="P-loop containing nucleoside triphosphate hydrolases"/>
    <property type="match status" value="1"/>
</dbReference>
<keyword evidence="4" id="KW-0804">Transcription</keyword>
<feature type="DNA-binding region" description="OmpR/PhoB-type" evidence="5">
    <location>
        <begin position="15"/>
        <end position="123"/>
    </location>
</feature>
<evidence type="ECO:0000313" key="9">
    <source>
        <dbReference type="Proteomes" id="UP000584374"/>
    </source>
</evidence>
<dbReference type="InterPro" id="IPR011990">
    <property type="entry name" value="TPR-like_helical_dom_sf"/>
</dbReference>
<keyword evidence="2" id="KW-0805">Transcription regulation</keyword>
<protein>
    <submittedName>
        <fullName evidence="8">DNA-binding SARP family transcriptional activator</fullName>
    </submittedName>
</protein>
<dbReference type="EMBL" id="JACHIW010000002">
    <property type="protein sequence ID" value="MBB5158654.1"/>
    <property type="molecule type" value="Genomic_DNA"/>
</dbReference>
<dbReference type="GO" id="GO:0006355">
    <property type="term" value="P:regulation of DNA-templated transcription"/>
    <property type="evidence" value="ECO:0007669"/>
    <property type="project" value="InterPro"/>
</dbReference>
<dbReference type="InterPro" id="IPR041664">
    <property type="entry name" value="AAA_16"/>
</dbReference>
<keyword evidence="3 5" id="KW-0238">DNA-binding</keyword>
<dbReference type="Pfam" id="PF00486">
    <property type="entry name" value="Trans_reg_C"/>
    <property type="match status" value="1"/>
</dbReference>
<dbReference type="CDD" id="cd15831">
    <property type="entry name" value="BTAD"/>
    <property type="match status" value="1"/>
</dbReference>
<dbReference type="Pfam" id="PF13191">
    <property type="entry name" value="AAA_16"/>
    <property type="match status" value="1"/>
</dbReference>
<comment type="caution">
    <text evidence="8">The sequence shown here is derived from an EMBL/GenBank/DDBJ whole genome shotgun (WGS) entry which is preliminary data.</text>
</comment>
<dbReference type="Gene3D" id="1.25.40.10">
    <property type="entry name" value="Tetratricopeptide repeat domain"/>
    <property type="match status" value="1"/>
</dbReference>
<feature type="region of interest" description="Disordered" evidence="6">
    <location>
        <begin position="279"/>
        <end position="321"/>
    </location>
</feature>
<dbReference type="Proteomes" id="UP000584374">
    <property type="component" value="Unassembled WGS sequence"/>
</dbReference>
<dbReference type="PANTHER" id="PTHR35807">
    <property type="entry name" value="TRANSCRIPTIONAL REGULATOR REDD-RELATED"/>
    <property type="match status" value="1"/>
</dbReference>
<dbReference type="SUPFAM" id="SSF48452">
    <property type="entry name" value="TPR-like"/>
    <property type="match status" value="1"/>
</dbReference>
<proteinExistence type="inferred from homology"/>
<feature type="domain" description="OmpR/PhoB-type" evidence="7">
    <location>
        <begin position="15"/>
        <end position="123"/>
    </location>
</feature>
<dbReference type="InterPro" id="IPR027417">
    <property type="entry name" value="P-loop_NTPase"/>
</dbReference>
<feature type="compositionally biased region" description="Basic and acidic residues" evidence="6">
    <location>
        <begin position="843"/>
        <end position="859"/>
    </location>
</feature>
<dbReference type="PROSITE" id="PS51755">
    <property type="entry name" value="OMPR_PHOB"/>
    <property type="match status" value="1"/>
</dbReference>
<dbReference type="AlphaFoldDB" id="A0A840QD21"/>
<feature type="region of interest" description="Disordered" evidence="6">
    <location>
        <begin position="833"/>
        <end position="859"/>
    </location>
</feature>
<dbReference type="InterPro" id="IPR051677">
    <property type="entry name" value="AfsR-DnrI-RedD_regulator"/>
</dbReference>